<dbReference type="Gene3D" id="2.30.30.370">
    <property type="entry name" value="FAH"/>
    <property type="match status" value="1"/>
</dbReference>
<evidence type="ECO:0000259" key="2">
    <source>
        <dbReference type="Pfam" id="PF01557"/>
    </source>
</evidence>
<sequence>MKRARFLVDGRVEEGVLSEPGVLVDSTGASHAEDAVVFLPPVVPGKIVGLALNYADHAAELEFAEPPKEPALFFKADNTLTGHGSPVVYPDGVDYMHYEVELAAVIGRTCRRARADDAYDLILGYTIANDVTIRDFVGNFYRPPVRAKGWDTFLPLGPYLVEDEIDDPGSVGLRTYVNGELRQEGNTSDLVWTIPELVEFITSFMTLNPGDVILTGTPRGISHVFPGDVMRLEVDGLGALENPVVAETPGAEARAA</sequence>
<keyword evidence="4" id="KW-1185">Reference proteome</keyword>
<dbReference type="Gene3D" id="3.90.850.10">
    <property type="entry name" value="Fumarylacetoacetase-like, C-terminal domain"/>
    <property type="match status" value="1"/>
</dbReference>
<dbReference type="InterPro" id="IPR036663">
    <property type="entry name" value="Fumarylacetoacetase_C_sf"/>
</dbReference>
<dbReference type="GO" id="GO:1901023">
    <property type="term" value="P:4-hydroxyphenylacetate catabolic process"/>
    <property type="evidence" value="ECO:0007669"/>
    <property type="project" value="InterPro"/>
</dbReference>
<proteinExistence type="predicted"/>
<dbReference type="PANTHER" id="PTHR11820">
    <property type="entry name" value="ACYLPYRUVASE"/>
    <property type="match status" value="1"/>
</dbReference>
<reference evidence="3 4" key="1">
    <citation type="submission" date="2018-07" db="EMBL/GenBank/DDBJ databases">
        <title>High-quality-draft genome sequence of Gaiella occulta.</title>
        <authorList>
            <person name="Severino R."/>
            <person name="Froufe H.J.C."/>
            <person name="Rainey F.A."/>
            <person name="Barroso C."/>
            <person name="Albuquerque L."/>
            <person name="Lobo-Da-Cunha A."/>
            <person name="Da Costa M.S."/>
            <person name="Egas C."/>
        </authorList>
    </citation>
    <scope>NUCLEOTIDE SEQUENCE [LARGE SCALE GENOMIC DNA]</scope>
    <source>
        <strain evidence="3 4">F2-233</strain>
    </source>
</reference>
<name>A0A7M2YW46_9ACTN</name>
<dbReference type="OrthoDB" id="9805307at2"/>
<dbReference type="Pfam" id="PF01557">
    <property type="entry name" value="FAA_hydrolase"/>
    <property type="match status" value="1"/>
</dbReference>
<dbReference type="GO" id="GO:0046872">
    <property type="term" value="F:metal ion binding"/>
    <property type="evidence" value="ECO:0007669"/>
    <property type="project" value="UniProtKB-KW"/>
</dbReference>
<evidence type="ECO:0000313" key="3">
    <source>
        <dbReference type="EMBL" id="RDI74362.1"/>
    </source>
</evidence>
<accession>A0A7M2YW46</accession>
<dbReference type="RefSeq" id="WP_114796360.1">
    <property type="nucleotide sequence ID" value="NZ_QQZY01000004.1"/>
</dbReference>
<protein>
    <submittedName>
        <fullName evidence="3">HpaG-C-term: 4-hydroxyphenylacetate degradation bifunctional isomerase/decarboxylase, C-terminal subunit</fullName>
    </submittedName>
</protein>
<dbReference type="GO" id="GO:0018800">
    <property type="term" value="F:5-oxopent-3-ene-1,2,5-tricarboxylate decarboxylase activity"/>
    <property type="evidence" value="ECO:0007669"/>
    <property type="project" value="InterPro"/>
</dbReference>
<comment type="caution">
    <text evidence="3">The sequence shown here is derived from an EMBL/GenBank/DDBJ whole genome shotgun (WGS) entry which is preliminary data.</text>
</comment>
<dbReference type="InterPro" id="IPR012684">
    <property type="entry name" value="HPA_isomer/decarb_C"/>
</dbReference>
<dbReference type="AlphaFoldDB" id="A0A7M2YW46"/>
<dbReference type="Proteomes" id="UP000254134">
    <property type="component" value="Unassembled WGS sequence"/>
</dbReference>
<evidence type="ECO:0000313" key="4">
    <source>
        <dbReference type="Proteomes" id="UP000254134"/>
    </source>
</evidence>
<gene>
    <name evidence="3" type="ORF">Gocc_1938</name>
</gene>
<reference evidence="4" key="2">
    <citation type="journal article" date="2019" name="MicrobiologyOpen">
        <title>High-quality draft genome sequence of Gaiella occulta isolated from a 150 meter deep mineral water borehole and comparison with the genome sequences of other deep-branching lineages of the phylum Actinobacteria.</title>
        <authorList>
            <person name="Severino R."/>
            <person name="Froufe H.J.C."/>
            <person name="Barroso C."/>
            <person name="Albuquerque L."/>
            <person name="Lobo-da-Cunha A."/>
            <person name="da Costa M.S."/>
            <person name="Egas C."/>
        </authorList>
    </citation>
    <scope>NUCLEOTIDE SEQUENCE [LARGE SCALE GENOMIC DNA]</scope>
    <source>
        <strain evidence="4">F2-233</strain>
    </source>
</reference>
<dbReference type="SUPFAM" id="SSF56529">
    <property type="entry name" value="FAH"/>
    <property type="match status" value="1"/>
</dbReference>
<dbReference type="FunFam" id="3.90.850.10:FF:000002">
    <property type="entry name" value="2-hydroxyhepta-2,4-diene-1,7-dioate isomerase"/>
    <property type="match status" value="1"/>
</dbReference>
<dbReference type="GO" id="GO:0008704">
    <property type="term" value="F:5-carboxymethyl-2-hydroxymuconate delta-isomerase activity"/>
    <property type="evidence" value="ECO:0007669"/>
    <property type="project" value="InterPro"/>
</dbReference>
<dbReference type="InterPro" id="IPR011234">
    <property type="entry name" value="Fumarylacetoacetase-like_C"/>
</dbReference>
<dbReference type="PANTHER" id="PTHR11820:SF114">
    <property type="entry name" value="4-HYDROXYPHENYLACETATE CATABOLISM PROTEIN"/>
    <property type="match status" value="1"/>
</dbReference>
<evidence type="ECO:0000256" key="1">
    <source>
        <dbReference type="ARBA" id="ARBA00022723"/>
    </source>
</evidence>
<keyword evidence="1" id="KW-0479">Metal-binding</keyword>
<dbReference type="NCBIfam" id="TIGR02303">
    <property type="entry name" value="HpaG-C-term"/>
    <property type="match status" value="1"/>
</dbReference>
<feature type="domain" description="Fumarylacetoacetase-like C-terminal" evidence="2">
    <location>
        <begin position="46"/>
        <end position="245"/>
    </location>
</feature>
<organism evidence="3 4">
    <name type="scientific">Gaiella occulta</name>
    <dbReference type="NCBI Taxonomy" id="1002870"/>
    <lineage>
        <taxon>Bacteria</taxon>
        <taxon>Bacillati</taxon>
        <taxon>Actinomycetota</taxon>
        <taxon>Thermoleophilia</taxon>
        <taxon>Gaiellales</taxon>
        <taxon>Gaiellaceae</taxon>
        <taxon>Gaiella</taxon>
    </lineage>
</organism>
<keyword evidence="3" id="KW-0413">Isomerase</keyword>
<dbReference type="EMBL" id="QQZY01000004">
    <property type="protein sequence ID" value="RDI74362.1"/>
    <property type="molecule type" value="Genomic_DNA"/>
</dbReference>